<dbReference type="Proteomes" id="UP000887564">
    <property type="component" value="Unplaced"/>
</dbReference>
<dbReference type="InterPro" id="IPR045052">
    <property type="entry name" value="Copine"/>
</dbReference>
<protein>
    <submittedName>
        <fullName evidence="2">Uncharacterized protein</fullName>
    </submittedName>
</protein>
<proteinExistence type="predicted"/>
<accession>A0A914R4G0</accession>
<dbReference type="PANTHER" id="PTHR10857:SF106">
    <property type="entry name" value="C2 DOMAIN-CONTAINING PROTEIN"/>
    <property type="match status" value="1"/>
</dbReference>
<reference evidence="2" key="1">
    <citation type="submission" date="2022-11" db="UniProtKB">
        <authorList>
            <consortium name="WormBaseParasite"/>
        </authorList>
    </citation>
    <scope>IDENTIFICATION</scope>
</reference>
<organism evidence="1 2">
    <name type="scientific">Parascaris equorum</name>
    <name type="common">Equine roundworm</name>
    <dbReference type="NCBI Taxonomy" id="6256"/>
    <lineage>
        <taxon>Eukaryota</taxon>
        <taxon>Metazoa</taxon>
        <taxon>Ecdysozoa</taxon>
        <taxon>Nematoda</taxon>
        <taxon>Chromadorea</taxon>
        <taxon>Rhabditida</taxon>
        <taxon>Spirurina</taxon>
        <taxon>Ascaridomorpha</taxon>
        <taxon>Ascaridoidea</taxon>
        <taxon>Ascarididae</taxon>
        <taxon>Parascaris</taxon>
    </lineage>
</organism>
<dbReference type="GO" id="GO:0005886">
    <property type="term" value="C:plasma membrane"/>
    <property type="evidence" value="ECO:0007669"/>
    <property type="project" value="TreeGrafter"/>
</dbReference>
<evidence type="ECO:0000313" key="1">
    <source>
        <dbReference type="Proteomes" id="UP000887564"/>
    </source>
</evidence>
<dbReference type="WBParaSite" id="PEQ_0000149401-mRNA-1">
    <property type="protein sequence ID" value="PEQ_0000149401-mRNA-1"/>
    <property type="gene ID" value="PEQ_0000149401"/>
</dbReference>
<evidence type="ECO:0000313" key="2">
    <source>
        <dbReference type="WBParaSite" id="PEQ_0000149401-mRNA-1"/>
    </source>
</evidence>
<keyword evidence="1" id="KW-1185">Reference proteome</keyword>
<name>A0A914R4G0_PAREQ</name>
<dbReference type="GO" id="GO:0071277">
    <property type="term" value="P:cellular response to calcium ion"/>
    <property type="evidence" value="ECO:0007669"/>
    <property type="project" value="TreeGrafter"/>
</dbReference>
<dbReference type="GO" id="GO:0005544">
    <property type="term" value="F:calcium-dependent phospholipid binding"/>
    <property type="evidence" value="ECO:0007669"/>
    <property type="project" value="InterPro"/>
</dbReference>
<dbReference type="PANTHER" id="PTHR10857">
    <property type="entry name" value="COPINE"/>
    <property type="match status" value="1"/>
</dbReference>
<dbReference type="AlphaFoldDB" id="A0A914R4G0"/>
<sequence>MSMLTNSSVAKTVEGFRCDFMEQNAMVFGYATFLISEVSELLGYCMKIQWKQFTLQNSIIADVRNRQLVVECYSQDDRGKRVLVGEFITDLTQLQASTTAQNVFFVSFLVTQSHVLLLRSHELTTTSSKIGRKTSGTIEVVKCNEMAVYSFLDYIVNGSVSRFILFKFAVFENDTTL</sequence>